<evidence type="ECO:0000313" key="2">
    <source>
        <dbReference type="EMBL" id="MBP5857412.1"/>
    </source>
</evidence>
<organism evidence="2 3">
    <name type="scientific">Marivibrio halodurans</name>
    <dbReference type="NCBI Taxonomy" id="2039722"/>
    <lineage>
        <taxon>Bacteria</taxon>
        <taxon>Pseudomonadati</taxon>
        <taxon>Pseudomonadota</taxon>
        <taxon>Alphaproteobacteria</taxon>
        <taxon>Rhodospirillales</taxon>
        <taxon>Rhodospirillaceae</taxon>
        <taxon>Marivibrio</taxon>
    </lineage>
</organism>
<proteinExistence type="predicted"/>
<gene>
    <name evidence="2" type="ORF">KAJ83_10370</name>
</gene>
<evidence type="ECO:0000313" key="3">
    <source>
        <dbReference type="Proteomes" id="UP000672602"/>
    </source>
</evidence>
<evidence type="ECO:0000256" key="1">
    <source>
        <dbReference type="SAM" id="MobiDB-lite"/>
    </source>
</evidence>
<reference evidence="2" key="1">
    <citation type="submission" date="2021-04" db="EMBL/GenBank/DDBJ databases">
        <authorList>
            <person name="Zhang D.-C."/>
        </authorList>
    </citation>
    <scope>NUCLEOTIDE SEQUENCE</scope>
    <source>
        <strain evidence="2">CGMCC 1.15697</strain>
    </source>
</reference>
<sequence length="309" mass="33825">MRITEIFEEKAGASFPFPGDEPGADQQERNAALRAKHDEQDDALIAKASGVLGASRMDLAGVGAAEDRRIEQAGKDKAKARHETNYLAALQAQLDQWGADIAALDSEIGNILDPYLTDAEREYLDGIDDPEEKAREQMRIAREKYENGTMPPEEFARVQDRWNERQRIRQARAEGAQIKTQDEARQYLEKYDAATGEAGIEGQSAELQDIMRDEVHNHDESGNAAQQNNASDFEVSSTGNVLGGNVLKGAGTSFANATESETSLREAAPPMRAHFEPAARQTGDVKPDAQINLAREHDADVPPPPNTMG</sequence>
<dbReference type="RefSeq" id="WP_210681995.1">
    <property type="nucleotide sequence ID" value="NZ_JAGMWN010000004.1"/>
</dbReference>
<comment type="caution">
    <text evidence="2">The sequence shown here is derived from an EMBL/GenBank/DDBJ whole genome shotgun (WGS) entry which is preliminary data.</text>
</comment>
<dbReference type="EMBL" id="JAGMWN010000004">
    <property type="protein sequence ID" value="MBP5857412.1"/>
    <property type="molecule type" value="Genomic_DNA"/>
</dbReference>
<accession>A0A8J7V2Z9</accession>
<dbReference type="Proteomes" id="UP000672602">
    <property type="component" value="Unassembled WGS sequence"/>
</dbReference>
<protein>
    <submittedName>
        <fullName evidence="2">Uncharacterized protein</fullName>
    </submittedName>
</protein>
<feature type="region of interest" description="Disordered" evidence="1">
    <location>
        <begin position="250"/>
        <end position="309"/>
    </location>
</feature>
<feature type="compositionally biased region" description="Basic and acidic residues" evidence="1">
    <location>
        <begin position="273"/>
        <end position="287"/>
    </location>
</feature>
<keyword evidence="3" id="KW-1185">Reference proteome</keyword>
<dbReference type="AlphaFoldDB" id="A0A8J7V2Z9"/>
<name>A0A8J7V2Z9_9PROT</name>